<dbReference type="InterPro" id="IPR013783">
    <property type="entry name" value="Ig-like_fold"/>
</dbReference>
<dbReference type="InterPro" id="IPR007110">
    <property type="entry name" value="Ig-like_dom"/>
</dbReference>
<accession>A0A8K0K5Z1</accession>
<dbReference type="InterPro" id="IPR036179">
    <property type="entry name" value="Ig-like_dom_sf"/>
</dbReference>
<dbReference type="PROSITE" id="PS50835">
    <property type="entry name" value="IG_LIKE"/>
    <property type="match status" value="2"/>
</dbReference>
<reference evidence="3" key="1">
    <citation type="submission" date="2013-04" db="EMBL/GenBank/DDBJ databases">
        <authorList>
            <person name="Qu J."/>
            <person name="Murali S.C."/>
            <person name="Bandaranaike D."/>
            <person name="Bellair M."/>
            <person name="Blankenburg K."/>
            <person name="Chao H."/>
            <person name="Dinh H."/>
            <person name="Doddapaneni H."/>
            <person name="Downs B."/>
            <person name="Dugan-Rocha S."/>
            <person name="Elkadiri S."/>
            <person name="Gnanaolivu R.D."/>
            <person name="Hernandez B."/>
            <person name="Javaid M."/>
            <person name="Jayaseelan J.C."/>
            <person name="Lee S."/>
            <person name="Li M."/>
            <person name="Ming W."/>
            <person name="Munidasa M."/>
            <person name="Muniz J."/>
            <person name="Nguyen L."/>
            <person name="Ongeri F."/>
            <person name="Osuji N."/>
            <person name="Pu L.-L."/>
            <person name="Puazo M."/>
            <person name="Qu C."/>
            <person name="Quiroz J."/>
            <person name="Raj R."/>
            <person name="Weissenberger G."/>
            <person name="Xin Y."/>
            <person name="Zou X."/>
            <person name="Han Y."/>
            <person name="Richards S."/>
            <person name="Worley K."/>
            <person name="Muzny D."/>
            <person name="Gibbs R."/>
        </authorList>
    </citation>
    <scope>NUCLEOTIDE SEQUENCE</scope>
    <source>
        <strain evidence="3">Sampled in the wild</strain>
    </source>
</reference>
<dbReference type="EMBL" id="KZ308359">
    <property type="protein sequence ID" value="KAG8228134.1"/>
    <property type="molecule type" value="Genomic_DNA"/>
</dbReference>
<comment type="caution">
    <text evidence="3">The sequence shown here is derived from an EMBL/GenBank/DDBJ whole genome shotgun (WGS) entry which is preliminary data.</text>
</comment>
<feature type="domain" description="Ig-like" evidence="2">
    <location>
        <begin position="82"/>
        <end position="119"/>
    </location>
</feature>
<dbReference type="Pfam" id="PF08205">
    <property type="entry name" value="C2-set_2"/>
    <property type="match status" value="1"/>
</dbReference>
<protein>
    <recommendedName>
        <fullName evidence="2">Ig-like domain-containing protein</fullName>
    </recommendedName>
</protein>
<organism evidence="3 4">
    <name type="scientific">Ladona fulva</name>
    <name type="common">Scarce chaser dragonfly</name>
    <name type="synonym">Libellula fulva</name>
    <dbReference type="NCBI Taxonomy" id="123851"/>
    <lineage>
        <taxon>Eukaryota</taxon>
        <taxon>Metazoa</taxon>
        <taxon>Ecdysozoa</taxon>
        <taxon>Arthropoda</taxon>
        <taxon>Hexapoda</taxon>
        <taxon>Insecta</taxon>
        <taxon>Pterygota</taxon>
        <taxon>Palaeoptera</taxon>
        <taxon>Odonata</taxon>
        <taxon>Epiprocta</taxon>
        <taxon>Anisoptera</taxon>
        <taxon>Libelluloidea</taxon>
        <taxon>Libellulidae</taxon>
        <taxon>Ladona</taxon>
    </lineage>
</organism>
<evidence type="ECO:0000259" key="2">
    <source>
        <dbReference type="PROSITE" id="PS50835"/>
    </source>
</evidence>
<keyword evidence="4" id="KW-1185">Reference proteome</keyword>
<feature type="domain" description="Ig-like" evidence="2">
    <location>
        <begin position="1"/>
        <end position="75"/>
    </location>
</feature>
<dbReference type="SUPFAM" id="SSF48726">
    <property type="entry name" value="Immunoglobulin"/>
    <property type="match status" value="2"/>
</dbReference>
<proteinExistence type="predicted"/>
<evidence type="ECO:0000256" key="1">
    <source>
        <dbReference type="ARBA" id="ARBA00023157"/>
    </source>
</evidence>
<evidence type="ECO:0000313" key="3">
    <source>
        <dbReference type="EMBL" id="KAG8228134.1"/>
    </source>
</evidence>
<dbReference type="AlphaFoldDB" id="A0A8K0K5Z1"/>
<gene>
    <name evidence="3" type="ORF">J437_LFUL000136</name>
</gene>
<dbReference type="OrthoDB" id="8825892at2759"/>
<name>A0A8K0K5Z1_LADFU</name>
<dbReference type="InterPro" id="IPR013162">
    <property type="entry name" value="CD80_C2-set"/>
</dbReference>
<keyword evidence="1" id="KW-1015">Disulfide bond</keyword>
<dbReference type="Proteomes" id="UP000792457">
    <property type="component" value="Unassembled WGS sequence"/>
</dbReference>
<evidence type="ECO:0000313" key="4">
    <source>
        <dbReference type="Proteomes" id="UP000792457"/>
    </source>
</evidence>
<reference evidence="3" key="2">
    <citation type="submission" date="2017-10" db="EMBL/GenBank/DDBJ databases">
        <title>Ladona fulva Genome sequencing and assembly.</title>
        <authorList>
            <person name="Murali S."/>
            <person name="Richards S."/>
            <person name="Bandaranaike D."/>
            <person name="Bellair M."/>
            <person name="Blankenburg K."/>
            <person name="Chao H."/>
            <person name="Dinh H."/>
            <person name="Doddapaneni H."/>
            <person name="Dugan-Rocha S."/>
            <person name="Elkadiri S."/>
            <person name="Gnanaolivu R."/>
            <person name="Hernandez B."/>
            <person name="Skinner E."/>
            <person name="Javaid M."/>
            <person name="Lee S."/>
            <person name="Li M."/>
            <person name="Ming W."/>
            <person name="Munidasa M."/>
            <person name="Muniz J."/>
            <person name="Nguyen L."/>
            <person name="Hughes D."/>
            <person name="Osuji N."/>
            <person name="Pu L.-L."/>
            <person name="Puazo M."/>
            <person name="Qu C."/>
            <person name="Quiroz J."/>
            <person name="Raj R."/>
            <person name="Weissenberger G."/>
            <person name="Xin Y."/>
            <person name="Zou X."/>
            <person name="Han Y."/>
            <person name="Worley K."/>
            <person name="Muzny D."/>
            <person name="Gibbs R."/>
        </authorList>
    </citation>
    <scope>NUCLEOTIDE SEQUENCE</scope>
    <source>
        <strain evidence="3">Sampled in the wild</strain>
    </source>
</reference>
<sequence length="181" mass="20277">MCLIKGNLFISGKPRPKLTWYLENLVIDDSYEQRPNGLTVNRLSFPNVGRQHLNARLICQASNTNLTSPASKVVTLNINLKPVAVHILTKEKHVSADKRYEVECKATGSRPEAVITWWKGSRQIKRITKNVSMEKASLLPFREKKRLSSVCFIPFLPTASGNPGIWVVTPVRALSALQKGK</sequence>
<dbReference type="Gene3D" id="2.60.40.10">
    <property type="entry name" value="Immunoglobulins"/>
    <property type="match status" value="2"/>
</dbReference>
<dbReference type="PANTHER" id="PTHR23278:SF28">
    <property type="entry name" value="SIDESTEP IV, ISOFORM C"/>
    <property type="match status" value="1"/>
</dbReference>
<dbReference type="PANTHER" id="PTHR23278">
    <property type="entry name" value="SIDESTEP PROTEIN"/>
    <property type="match status" value="1"/>
</dbReference>